<evidence type="ECO:0000259" key="1">
    <source>
        <dbReference type="Pfam" id="PF24840"/>
    </source>
</evidence>
<name>A0A0W0G7G5_MONRR</name>
<dbReference type="EMBL" id="LATX01000905">
    <property type="protein sequence ID" value="KTB44499.1"/>
    <property type="molecule type" value="Genomic_DNA"/>
</dbReference>
<protein>
    <recommendedName>
        <fullName evidence="1">SigF-like NTF2-like domain-containing protein</fullName>
    </recommendedName>
</protein>
<sequence>MQNPAEEITSVISRLTTTTSPEVQKATAEEFLTPNVGFRHPICSVSPGPGSRDALLGIYQWYRIMSPTIEAHVESVVYDAENEVVFAEVRQKFHIRISPFKPAWSRLIVRLELREMNGRRYIAFQEDFYHPDDFMNLILPPIAPIIRLALSGATIGSNLNAKIGQLLGFWRPNNSTATNSQHHDTRALYDGNKTD</sequence>
<gene>
    <name evidence="2" type="ORF">WG66_2921</name>
</gene>
<reference evidence="2 3" key="1">
    <citation type="submission" date="2015-12" db="EMBL/GenBank/DDBJ databases">
        <title>Draft genome sequence of Moniliophthora roreri, the causal agent of frosty pod rot of cacao.</title>
        <authorList>
            <person name="Aime M.C."/>
            <person name="Diaz-Valderrama J.R."/>
            <person name="Kijpornyongpan T."/>
            <person name="Phillips-Mora W."/>
        </authorList>
    </citation>
    <scope>NUCLEOTIDE SEQUENCE [LARGE SCALE GENOMIC DNA]</scope>
    <source>
        <strain evidence="2 3">MCA 2952</strain>
    </source>
</reference>
<comment type="caution">
    <text evidence="2">The sequence shown here is derived from an EMBL/GenBank/DDBJ whole genome shotgun (WGS) entry which is preliminary data.</text>
</comment>
<proteinExistence type="predicted"/>
<dbReference type="InterPro" id="IPR057514">
    <property type="entry name" value="NTF2_SigF"/>
</dbReference>
<organism evidence="2 3">
    <name type="scientific">Moniliophthora roreri</name>
    <name type="common">Frosty pod rot fungus</name>
    <name type="synonym">Monilia roreri</name>
    <dbReference type="NCBI Taxonomy" id="221103"/>
    <lineage>
        <taxon>Eukaryota</taxon>
        <taxon>Fungi</taxon>
        <taxon>Dikarya</taxon>
        <taxon>Basidiomycota</taxon>
        <taxon>Agaricomycotina</taxon>
        <taxon>Agaricomycetes</taxon>
        <taxon>Agaricomycetidae</taxon>
        <taxon>Agaricales</taxon>
        <taxon>Marasmiineae</taxon>
        <taxon>Marasmiaceae</taxon>
        <taxon>Moniliophthora</taxon>
    </lineage>
</organism>
<dbReference type="PANTHER" id="PTHR35393:SF1">
    <property type="entry name" value="SNOAL-LIKE DOMAIN-CONTAINING PROTEIN"/>
    <property type="match status" value="1"/>
</dbReference>
<dbReference type="PANTHER" id="PTHR35393">
    <property type="entry name" value="CHROMOSOME 1, WHOLE GENOME SHOTGUN SEQUENCE"/>
    <property type="match status" value="1"/>
</dbReference>
<evidence type="ECO:0000313" key="3">
    <source>
        <dbReference type="Proteomes" id="UP000054988"/>
    </source>
</evidence>
<accession>A0A0W0G7G5</accession>
<dbReference type="Proteomes" id="UP000054988">
    <property type="component" value="Unassembled WGS sequence"/>
</dbReference>
<feature type="domain" description="SigF-like NTF2-like" evidence="1">
    <location>
        <begin position="1"/>
        <end position="169"/>
    </location>
</feature>
<dbReference type="Pfam" id="PF24840">
    <property type="entry name" value="NTF2_SigF"/>
    <property type="match status" value="1"/>
</dbReference>
<dbReference type="eggNOG" id="ENOG502S534">
    <property type="taxonomic scope" value="Eukaryota"/>
</dbReference>
<evidence type="ECO:0000313" key="2">
    <source>
        <dbReference type="EMBL" id="KTB44499.1"/>
    </source>
</evidence>
<dbReference type="AlphaFoldDB" id="A0A0W0G7G5"/>